<dbReference type="Proteomes" id="UP000492821">
    <property type="component" value="Unassembled WGS sequence"/>
</dbReference>
<dbReference type="WBParaSite" id="Pan_g4523.t1">
    <property type="protein sequence ID" value="Pan_g4523.t1"/>
    <property type="gene ID" value="Pan_g4523"/>
</dbReference>
<keyword evidence="2" id="KW-0732">Signal</keyword>
<name>A0A7E4VXA1_PANRE</name>
<feature type="chain" id="PRO_5029001531" evidence="2">
    <location>
        <begin position="23"/>
        <end position="87"/>
    </location>
</feature>
<accession>A0A7E4VXA1</accession>
<feature type="signal peptide" evidence="2">
    <location>
        <begin position="1"/>
        <end position="22"/>
    </location>
</feature>
<keyword evidence="3" id="KW-1185">Reference proteome</keyword>
<proteinExistence type="predicted"/>
<keyword evidence="1" id="KW-1133">Transmembrane helix</keyword>
<reference evidence="3" key="1">
    <citation type="journal article" date="2013" name="Genetics">
        <title>The draft genome and transcriptome of Panagrellus redivivus are shaped by the harsh demands of a free-living lifestyle.</title>
        <authorList>
            <person name="Srinivasan J."/>
            <person name="Dillman A.R."/>
            <person name="Macchietto M.G."/>
            <person name="Heikkinen L."/>
            <person name="Lakso M."/>
            <person name="Fracchia K.M."/>
            <person name="Antoshechkin I."/>
            <person name="Mortazavi A."/>
            <person name="Wong G."/>
            <person name="Sternberg P.W."/>
        </authorList>
    </citation>
    <scope>NUCLEOTIDE SEQUENCE [LARGE SCALE GENOMIC DNA]</scope>
    <source>
        <strain evidence="3">MT8872</strain>
    </source>
</reference>
<keyword evidence="1" id="KW-0472">Membrane</keyword>
<dbReference type="AlphaFoldDB" id="A0A7E4VXA1"/>
<evidence type="ECO:0000256" key="2">
    <source>
        <dbReference type="SAM" id="SignalP"/>
    </source>
</evidence>
<evidence type="ECO:0000313" key="3">
    <source>
        <dbReference type="Proteomes" id="UP000492821"/>
    </source>
</evidence>
<sequence>MRKLHLLLIFVVVLTQFCDILAQTTELDTEHQTTQDAKTARRPKYAYAGCVTAGFTIAFIVLFVLTCTGTICKGQKKSTGGRQLDEM</sequence>
<evidence type="ECO:0000313" key="4">
    <source>
        <dbReference type="WBParaSite" id="Pan_g4523.t1"/>
    </source>
</evidence>
<protein>
    <submittedName>
        <fullName evidence="4">Transmembrane protein</fullName>
    </submittedName>
</protein>
<evidence type="ECO:0000256" key="1">
    <source>
        <dbReference type="SAM" id="Phobius"/>
    </source>
</evidence>
<reference evidence="4" key="2">
    <citation type="submission" date="2020-10" db="UniProtKB">
        <authorList>
            <consortium name="WormBaseParasite"/>
        </authorList>
    </citation>
    <scope>IDENTIFICATION</scope>
</reference>
<keyword evidence="1" id="KW-0812">Transmembrane</keyword>
<feature type="transmembrane region" description="Helical" evidence="1">
    <location>
        <begin position="46"/>
        <end position="72"/>
    </location>
</feature>
<organism evidence="3 4">
    <name type="scientific">Panagrellus redivivus</name>
    <name type="common">Microworm</name>
    <dbReference type="NCBI Taxonomy" id="6233"/>
    <lineage>
        <taxon>Eukaryota</taxon>
        <taxon>Metazoa</taxon>
        <taxon>Ecdysozoa</taxon>
        <taxon>Nematoda</taxon>
        <taxon>Chromadorea</taxon>
        <taxon>Rhabditida</taxon>
        <taxon>Tylenchina</taxon>
        <taxon>Panagrolaimomorpha</taxon>
        <taxon>Panagrolaimoidea</taxon>
        <taxon>Panagrolaimidae</taxon>
        <taxon>Panagrellus</taxon>
    </lineage>
</organism>